<gene>
    <name evidence="2" type="ORF">C4F40_11635</name>
</gene>
<feature type="signal peptide" evidence="1">
    <location>
        <begin position="1"/>
        <end position="20"/>
    </location>
</feature>
<feature type="chain" id="PRO_5046226605" description="DUF4412 domain-containing protein" evidence="1">
    <location>
        <begin position="21"/>
        <end position="270"/>
    </location>
</feature>
<dbReference type="Proteomes" id="UP000618319">
    <property type="component" value="Unassembled WGS sequence"/>
</dbReference>
<proteinExistence type="predicted"/>
<evidence type="ECO:0000313" key="3">
    <source>
        <dbReference type="Proteomes" id="UP000618319"/>
    </source>
</evidence>
<keyword evidence="3" id="KW-1185">Reference proteome</keyword>
<name>A0ABR9T7S4_9SPHI</name>
<sequence>MLLNILLAITFSSFPNYVHAQALYEENKFIKFVREPNQSVTCLFSEYPTLHSLSIIYRKDIPSVSILHFKERDEYNYRKSLYFDLSYEADSVFFKEKYDMVNIVSEGTELFSSKDINALQQDNLYSIVAFKDSIIYRFLTDKRLLEGEKKGILGWPASYGGNMKELQQTISMRYKKEKQFTEERDSVYVLKCKVLRDDSLGDVERIVGRPSLLYDIIVEEFRKSSKSWRAAILETSGLRHDTFIRVLVRLNRDGSITIKTPRGLHTIEGY</sequence>
<keyword evidence="1" id="KW-0732">Signal</keyword>
<accession>A0ABR9T7S4</accession>
<evidence type="ECO:0000256" key="1">
    <source>
        <dbReference type="SAM" id="SignalP"/>
    </source>
</evidence>
<evidence type="ECO:0008006" key="4">
    <source>
        <dbReference type="Google" id="ProtNLM"/>
    </source>
</evidence>
<organism evidence="2 3">
    <name type="scientific">Sphingobacterium pedocola</name>
    <dbReference type="NCBI Taxonomy" id="2082722"/>
    <lineage>
        <taxon>Bacteria</taxon>
        <taxon>Pseudomonadati</taxon>
        <taxon>Bacteroidota</taxon>
        <taxon>Sphingobacteriia</taxon>
        <taxon>Sphingobacteriales</taxon>
        <taxon>Sphingobacteriaceae</taxon>
        <taxon>Sphingobacterium</taxon>
    </lineage>
</organism>
<dbReference type="RefSeq" id="WP_196939337.1">
    <property type="nucleotide sequence ID" value="NZ_MU158690.1"/>
</dbReference>
<dbReference type="EMBL" id="PSKQ01000021">
    <property type="protein sequence ID" value="MBE8721373.1"/>
    <property type="molecule type" value="Genomic_DNA"/>
</dbReference>
<evidence type="ECO:0000313" key="2">
    <source>
        <dbReference type="EMBL" id="MBE8721373.1"/>
    </source>
</evidence>
<reference evidence="2 3" key="1">
    <citation type="submission" date="2018-02" db="EMBL/GenBank/DDBJ databases">
        <title>Sphingobacterium KA21.</title>
        <authorList>
            <person name="Vasarhelyi B.M."/>
            <person name="Deshmukh S."/>
            <person name="Balint B."/>
            <person name="Kukolya J."/>
        </authorList>
    </citation>
    <scope>NUCLEOTIDE SEQUENCE [LARGE SCALE GENOMIC DNA]</scope>
    <source>
        <strain evidence="2 3">Ka21</strain>
    </source>
</reference>
<protein>
    <recommendedName>
        <fullName evidence="4">DUF4412 domain-containing protein</fullName>
    </recommendedName>
</protein>
<comment type="caution">
    <text evidence="2">The sequence shown here is derived from an EMBL/GenBank/DDBJ whole genome shotgun (WGS) entry which is preliminary data.</text>
</comment>